<dbReference type="PIRSF" id="PIRSF006078">
    <property type="entry name" value="GlxK"/>
    <property type="match status" value="1"/>
</dbReference>
<proteinExistence type="inferred from homology"/>
<comment type="similarity">
    <text evidence="1 4">Belongs to the glycerate kinase type-1 family.</text>
</comment>
<dbReference type="EC" id="2.7.1.31" evidence="5"/>
<evidence type="ECO:0000256" key="2">
    <source>
        <dbReference type="ARBA" id="ARBA00022679"/>
    </source>
</evidence>
<dbReference type="eggNOG" id="COG1929">
    <property type="taxonomic scope" value="Bacteria"/>
</dbReference>
<reference evidence="5 6" key="1">
    <citation type="submission" date="2008-05" db="EMBL/GenBank/DDBJ databases">
        <title>Complete sequence of chromosome of Geobacter lovleyi SZ.</title>
        <authorList>
            <consortium name="US DOE Joint Genome Institute"/>
            <person name="Lucas S."/>
            <person name="Copeland A."/>
            <person name="Lapidus A."/>
            <person name="Glavina del Rio T."/>
            <person name="Dalin E."/>
            <person name="Tice H."/>
            <person name="Bruce D."/>
            <person name="Goodwin L."/>
            <person name="Pitluck S."/>
            <person name="Chertkov O."/>
            <person name="Meincke L."/>
            <person name="Brettin T."/>
            <person name="Detter J.C."/>
            <person name="Han C."/>
            <person name="Tapia R."/>
            <person name="Kuske C.R."/>
            <person name="Schmutz J."/>
            <person name="Larimer F."/>
            <person name="Land M."/>
            <person name="Hauser L."/>
            <person name="Kyrpides N."/>
            <person name="Mikhailova N."/>
            <person name="Sung Y."/>
            <person name="Fletcher K.E."/>
            <person name="Ritalahti K.M."/>
            <person name="Loeffler F.E."/>
            <person name="Richardson P."/>
        </authorList>
    </citation>
    <scope>NUCLEOTIDE SEQUENCE [LARGE SCALE GENOMIC DNA]</scope>
    <source>
        <strain evidence="6">ATCC BAA-1151 / DSM 17278 / SZ</strain>
    </source>
</reference>
<keyword evidence="6" id="KW-1185">Reference proteome</keyword>
<keyword evidence="2 4" id="KW-0808">Transferase</keyword>
<evidence type="ECO:0000256" key="3">
    <source>
        <dbReference type="ARBA" id="ARBA00022777"/>
    </source>
</evidence>
<evidence type="ECO:0000313" key="6">
    <source>
        <dbReference type="Proteomes" id="UP000002420"/>
    </source>
</evidence>
<evidence type="ECO:0000256" key="1">
    <source>
        <dbReference type="ARBA" id="ARBA00006284"/>
    </source>
</evidence>
<dbReference type="InterPro" id="IPR018197">
    <property type="entry name" value="Glycerate_kinase_RE-like"/>
</dbReference>
<sequence length="381" mass="38342">MKILIAPDSFKESLTAPEAAQQIESGFRSAFPEAECLIVPLADGGEGTVQAVVAATGGSHLSCRVTDPLGRPVQAAYGLTGDGSTAVIEMAAASGLMLVPPTARNPLLTTSYGTGELIRHALDAGVSRIIVGIGGSATNDGGAGMLQALGATLLDEQGRDLAAGGGALSGLARIDLSGVDPRLQRVSLDVACDVTNPLLGEQGASAVFGPQKGASPEMVAQLDANLAHYAGIISRDLGKTVAAVPGAGAAGGMGAALLALGGRICSGIELVMESVGFEALVQKSDLVITGEGRIDRQSVNGKVLIGVARVAARWGKPVIAIAGSLAADADIAYSHGIAAMFSVTPRPCSPENALTDAAANLLRTSRDIAATVRLARRLPLT</sequence>
<dbReference type="HOGENOM" id="CLU_028255_0_1_7"/>
<gene>
    <name evidence="5" type="ordered locus">Glov_2685</name>
</gene>
<dbReference type="RefSeq" id="WP_012470728.1">
    <property type="nucleotide sequence ID" value="NC_010814.1"/>
</dbReference>
<accession>B3E6Z3</accession>
<dbReference type="InterPro" id="IPR018193">
    <property type="entry name" value="Glyc_kinase_flavodox-like_fold"/>
</dbReference>
<dbReference type="InterPro" id="IPR036129">
    <property type="entry name" value="Glycerate_kinase_sf"/>
</dbReference>
<dbReference type="OrthoDB" id="9774290at2"/>
<dbReference type="Proteomes" id="UP000002420">
    <property type="component" value="Chromosome"/>
</dbReference>
<dbReference type="SUPFAM" id="SSF110738">
    <property type="entry name" value="Glycerate kinase I"/>
    <property type="match status" value="1"/>
</dbReference>
<dbReference type="GO" id="GO:0008887">
    <property type="term" value="F:glycerate kinase activity"/>
    <property type="evidence" value="ECO:0007669"/>
    <property type="project" value="UniProtKB-UniRule"/>
</dbReference>
<dbReference type="Gene3D" id="3.90.1510.10">
    <property type="entry name" value="Glycerate kinase, domain 2"/>
    <property type="match status" value="1"/>
</dbReference>
<dbReference type="GO" id="GO:0031388">
    <property type="term" value="P:organic acid phosphorylation"/>
    <property type="evidence" value="ECO:0007669"/>
    <property type="project" value="UniProtKB-UniRule"/>
</dbReference>
<organism evidence="5 6">
    <name type="scientific">Trichlorobacter lovleyi (strain ATCC BAA-1151 / DSM 17278 / SZ)</name>
    <name type="common">Geobacter lovleyi</name>
    <dbReference type="NCBI Taxonomy" id="398767"/>
    <lineage>
        <taxon>Bacteria</taxon>
        <taxon>Pseudomonadati</taxon>
        <taxon>Thermodesulfobacteriota</taxon>
        <taxon>Desulfuromonadia</taxon>
        <taxon>Geobacterales</taxon>
        <taxon>Geobacteraceae</taxon>
        <taxon>Trichlorobacter</taxon>
    </lineage>
</organism>
<protein>
    <submittedName>
        <fullName evidence="5">Glycerate kinase</fullName>
        <ecNumber evidence="5">2.7.1.31</ecNumber>
    </submittedName>
</protein>
<evidence type="ECO:0000256" key="4">
    <source>
        <dbReference type="PIRNR" id="PIRNR006078"/>
    </source>
</evidence>
<dbReference type="PANTHER" id="PTHR21599:SF0">
    <property type="entry name" value="GLYCERATE KINASE"/>
    <property type="match status" value="1"/>
</dbReference>
<dbReference type="KEGG" id="glo:Glov_2685"/>
<dbReference type="NCBIfam" id="TIGR00045">
    <property type="entry name" value="glycerate kinase"/>
    <property type="match status" value="1"/>
</dbReference>
<evidence type="ECO:0000313" key="5">
    <source>
        <dbReference type="EMBL" id="ACD96398.1"/>
    </source>
</evidence>
<dbReference type="EMBL" id="CP001089">
    <property type="protein sequence ID" value="ACD96398.1"/>
    <property type="molecule type" value="Genomic_DNA"/>
</dbReference>
<dbReference type="AlphaFoldDB" id="B3E6Z3"/>
<dbReference type="Pfam" id="PF02595">
    <property type="entry name" value="Gly_kinase"/>
    <property type="match status" value="1"/>
</dbReference>
<keyword evidence="3 4" id="KW-0418">Kinase</keyword>
<dbReference type="InterPro" id="IPR004381">
    <property type="entry name" value="Glycerate_kinase"/>
</dbReference>
<name>B3E6Z3_TRIL1</name>
<dbReference type="PANTHER" id="PTHR21599">
    <property type="entry name" value="GLYCERATE KINASE"/>
    <property type="match status" value="1"/>
</dbReference>
<dbReference type="STRING" id="398767.Glov_2685"/>
<dbReference type="Gene3D" id="3.40.50.10350">
    <property type="entry name" value="Glycerate kinase, domain 1"/>
    <property type="match status" value="1"/>
</dbReference>